<proteinExistence type="predicted"/>
<dbReference type="NCBIfam" id="TIGR04183">
    <property type="entry name" value="Por_Secre_tail"/>
    <property type="match status" value="1"/>
</dbReference>
<dbReference type="RefSeq" id="WP_338394093.1">
    <property type="nucleotide sequence ID" value="NZ_AP025314.1"/>
</dbReference>
<accession>A0AAU9C9Y7</accession>
<protein>
    <recommendedName>
        <fullName evidence="3">T9SS type A sorting domain-containing protein</fullName>
    </recommendedName>
</protein>
<organism evidence="1 2">
    <name type="scientific">Fulvitalea axinellae</name>
    <dbReference type="NCBI Taxonomy" id="1182444"/>
    <lineage>
        <taxon>Bacteria</taxon>
        <taxon>Pseudomonadati</taxon>
        <taxon>Bacteroidota</taxon>
        <taxon>Cytophagia</taxon>
        <taxon>Cytophagales</taxon>
        <taxon>Persicobacteraceae</taxon>
        <taxon>Fulvitalea</taxon>
    </lineage>
</organism>
<dbReference type="AlphaFoldDB" id="A0AAU9C9Y7"/>
<sequence>MTNSLKSLAGIVAGFVLLFVGEGAVAQFRQVPLGIDNTAGTQLRTSADVVPFPFWDDFTSGKGLPDVGLWESGNVVVSPGMGVRPLSRKVAVLDALTNTGAPYSSDITLFGGLDTLTSKPIDLASVPVAERDKVFFNFYWEAGGEGSYPDTDDSLSLEFLKPGGEWSRVWSVKAGKPADELAFSGVWLKPEGEYYHDAFRFRFVAYGNMSGAFDTWLLDYVRLSYFRDGPHGPAGESPSGTPIFDRTLVSGMGPLFGEYYAVPMEHYRASPAGYASKPTATARNLNHLNDQPMTFNVELWDAQRLEEVFDVLQHKGNAYVSAGSTKQLEAENTLDASKVSAVDYDSLHLEGRFILSTGDKEMVKKIFTSPADTLYFDNVNLRVNDTVKVNYGLSDYYAYDDGSAEYAAGISQAGGEVATKFVFGQADDITHVRMYFPTLGRSVPGTPFQLRIYRELSEEGLLHSQDFVTALPSEGKDFIDLRLYKPVRVDGEVYIGWYQKTSEFLAVGLDKNTDSGSNIFFKVTNEWEQNDEVKGSLLLRPVLKDPGVVTGVDPTKDLFRLSPNPNDGTFELDVEAERVNVYDLSGASVPFRSEYVGDRTRVSVESGRGVYLIRVMVKGESYVRRFLIK</sequence>
<dbReference type="Proteomes" id="UP001348817">
    <property type="component" value="Chromosome"/>
</dbReference>
<name>A0AAU9C9Y7_9BACT</name>
<dbReference type="InterPro" id="IPR026444">
    <property type="entry name" value="Secre_tail"/>
</dbReference>
<dbReference type="KEGG" id="fax:FUAX_12960"/>
<reference evidence="1 2" key="1">
    <citation type="submission" date="2021-12" db="EMBL/GenBank/DDBJ databases">
        <title>Genome sequencing of bacteria with rrn-lacking chromosome and rrn-plasmid.</title>
        <authorList>
            <person name="Anda M."/>
            <person name="Iwasaki W."/>
        </authorList>
    </citation>
    <scope>NUCLEOTIDE SEQUENCE [LARGE SCALE GENOMIC DNA]</scope>
    <source>
        <strain evidence="1 2">DSM 100852</strain>
    </source>
</reference>
<evidence type="ECO:0000313" key="2">
    <source>
        <dbReference type="Proteomes" id="UP001348817"/>
    </source>
</evidence>
<evidence type="ECO:0008006" key="3">
    <source>
        <dbReference type="Google" id="ProtNLM"/>
    </source>
</evidence>
<gene>
    <name evidence="1" type="ORF">FUAX_12960</name>
</gene>
<dbReference type="EMBL" id="AP025314">
    <property type="protein sequence ID" value="BDD08864.1"/>
    <property type="molecule type" value="Genomic_DNA"/>
</dbReference>
<evidence type="ECO:0000313" key="1">
    <source>
        <dbReference type="EMBL" id="BDD08864.1"/>
    </source>
</evidence>
<keyword evidence="2" id="KW-1185">Reference proteome</keyword>